<accession>A0A7J6B953</accession>
<evidence type="ECO:0000313" key="1">
    <source>
        <dbReference type="EMBL" id="KAF4091476.1"/>
    </source>
</evidence>
<proteinExistence type="predicted"/>
<sequence length="100" mass="11747">MQRLTYKLCHVCYSWQVKVSHTHTHTHTRVHTSPLSTQPRIMLIDDGRIEDELIFFNRTIIIRGSASCEQKQRTRINLLQNLSKILLGLFRTALTMSHFI</sequence>
<protein>
    <submittedName>
        <fullName evidence="1">Uncharacterized protein</fullName>
    </submittedName>
</protein>
<reference evidence="1 2" key="1">
    <citation type="submission" date="2020-02" db="EMBL/GenBank/DDBJ databases">
        <title>A chromosome-scale genome assembly of the black bullhead catfish (Ameiurus melas).</title>
        <authorList>
            <person name="Wen M."/>
            <person name="Zham M."/>
            <person name="Cabau C."/>
            <person name="Klopp C."/>
            <person name="Donnadieu C."/>
            <person name="Roques C."/>
            <person name="Bouchez O."/>
            <person name="Lampietro C."/>
            <person name="Jouanno E."/>
            <person name="Herpin A."/>
            <person name="Louis A."/>
            <person name="Berthelot C."/>
            <person name="Parey E."/>
            <person name="Roest-Crollius H."/>
            <person name="Braasch I."/>
            <person name="Postlethwait J."/>
            <person name="Robinson-Rechavi M."/>
            <person name="Echchiki A."/>
            <person name="Begum T."/>
            <person name="Montfort J."/>
            <person name="Schartl M."/>
            <person name="Bobe J."/>
            <person name="Guiguen Y."/>
        </authorList>
    </citation>
    <scope>NUCLEOTIDE SEQUENCE [LARGE SCALE GENOMIC DNA]</scope>
    <source>
        <strain evidence="1">M_S1</strain>
        <tissue evidence="1">Blood</tissue>
    </source>
</reference>
<organism evidence="1 2">
    <name type="scientific">Ameiurus melas</name>
    <name type="common">Black bullhead</name>
    <name type="synonym">Silurus melas</name>
    <dbReference type="NCBI Taxonomy" id="219545"/>
    <lineage>
        <taxon>Eukaryota</taxon>
        <taxon>Metazoa</taxon>
        <taxon>Chordata</taxon>
        <taxon>Craniata</taxon>
        <taxon>Vertebrata</taxon>
        <taxon>Euteleostomi</taxon>
        <taxon>Actinopterygii</taxon>
        <taxon>Neopterygii</taxon>
        <taxon>Teleostei</taxon>
        <taxon>Ostariophysi</taxon>
        <taxon>Siluriformes</taxon>
        <taxon>Ictaluridae</taxon>
        <taxon>Ameiurus</taxon>
    </lineage>
</organism>
<dbReference type="Proteomes" id="UP000593565">
    <property type="component" value="Unassembled WGS sequence"/>
</dbReference>
<dbReference type="EMBL" id="JAAGNN010000003">
    <property type="protein sequence ID" value="KAF4091476.1"/>
    <property type="molecule type" value="Genomic_DNA"/>
</dbReference>
<dbReference type="AlphaFoldDB" id="A0A7J6B953"/>
<evidence type="ECO:0000313" key="2">
    <source>
        <dbReference type="Proteomes" id="UP000593565"/>
    </source>
</evidence>
<gene>
    <name evidence="1" type="ORF">AMELA_G00037560</name>
</gene>
<keyword evidence="2" id="KW-1185">Reference proteome</keyword>
<comment type="caution">
    <text evidence="1">The sequence shown here is derived from an EMBL/GenBank/DDBJ whole genome shotgun (WGS) entry which is preliminary data.</text>
</comment>
<name>A0A7J6B953_AMEME</name>